<keyword evidence="2" id="KW-1185">Reference proteome</keyword>
<dbReference type="Proteomes" id="UP000054653">
    <property type="component" value="Unassembled WGS sequence"/>
</dbReference>
<comment type="caution">
    <text evidence="1">The sequence shown here is derived from an EMBL/GenBank/DDBJ whole genome shotgun (WGS) entry which is preliminary data.</text>
</comment>
<organism evidence="1 2">
    <name type="scientific">Trichinella britovi</name>
    <name type="common">Parasitic roundworm</name>
    <dbReference type="NCBI Taxonomy" id="45882"/>
    <lineage>
        <taxon>Eukaryota</taxon>
        <taxon>Metazoa</taxon>
        <taxon>Ecdysozoa</taxon>
        <taxon>Nematoda</taxon>
        <taxon>Enoplea</taxon>
        <taxon>Dorylaimia</taxon>
        <taxon>Trichinellida</taxon>
        <taxon>Trichinellidae</taxon>
        <taxon>Trichinella</taxon>
    </lineage>
</organism>
<dbReference type="OrthoDB" id="5920356at2759"/>
<gene>
    <name evidence="1" type="ORF">T03_7332</name>
</gene>
<reference evidence="1 2" key="1">
    <citation type="submission" date="2015-01" db="EMBL/GenBank/DDBJ databases">
        <title>Evolution of Trichinella species and genotypes.</title>
        <authorList>
            <person name="Korhonen P.K."/>
            <person name="Edoardo P."/>
            <person name="Giuseppe L.R."/>
            <person name="Gasser R.B."/>
        </authorList>
    </citation>
    <scope>NUCLEOTIDE SEQUENCE [LARGE SCALE GENOMIC DNA]</scope>
    <source>
        <strain evidence="1">ISS120</strain>
    </source>
</reference>
<accession>A0A0V1CGM6</accession>
<evidence type="ECO:0000313" key="1">
    <source>
        <dbReference type="EMBL" id="KRY48389.1"/>
    </source>
</evidence>
<proteinExistence type="predicted"/>
<dbReference type="EMBL" id="JYDI01000208">
    <property type="protein sequence ID" value="KRY48389.1"/>
    <property type="molecule type" value="Genomic_DNA"/>
</dbReference>
<sequence length="277" mass="31669">MYDFEVIHRPGQKHRNADAVSWRTCKQCSTDHVVTMALDSTSFVKQWQKANPYLPQAQRDQITVNRRILWEILDTDKRRLLQLIPLEKIAEILRAIHNHQKEVLLGLAKALAKVELTAVEARLNGVEFAEPAGQDGSLHQKNSETQLLILFQNIDSVVIFESGAKWLQQSSPDGDARFVRDTAAEGPEPRAKKVAFTLKLRLIHQPRQTVRYMVKHQRESSSCMLFSVLKLINKSHFRTFCLSWSVFLELESPLTSMPTGHCLSIRSCSQELSEQIL</sequence>
<dbReference type="AlphaFoldDB" id="A0A0V1CGM6"/>
<name>A0A0V1CGM6_TRIBR</name>
<evidence type="ECO:0000313" key="2">
    <source>
        <dbReference type="Proteomes" id="UP000054653"/>
    </source>
</evidence>
<protein>
    <submittedName>
        <fullName evidence="1">Uncharacterized protein</fullName>
    </submittedName>
</protein>